<gene>
    <name evidence="2" type="ORF">SAMN05216252_12778</name>
</gene>
<feature type="transmembrane region" description="Helical" evidence="1">
    <location>
        <begin position="20"/>
        <end position="38"/>
    </location>
</feature>
<keyword evidence="1" id="KW-1133">Transmembrane helix</keyword>
<dbReference type="Proteomes" id="UP000198280">
    <property type="component" value="Unassembled WGS sequence"/>
</dbReference>
<protein>
    <submittedName>
        <fullName evidence="2">Uncharacterized protein</fullName>
    </submittedName>
</protein>
<evidence type="ECO:0000313" key="3">
    <source>
        <dbReference type="Proteomes" id="UP000198280"/>
    </source>
</evidence>
<evidence type="ECO:0000256" key="1">
    <source>
        <dbReference type="SAM" id="Phobius"/>
    </source>
</evidence>
<evidence type="ECO:0000313" key="2">
    <source>
        <dbReference type="EMBL" id="SNT46074.1"/>
    </source>
</evidence>
<keyword evidence="1" id="KW-0472">Membrane</keyword>
<dbReference type="AlphaFoldDB" id="A0A239MVE0"/>
<sequence length="42" mass="4719">MQDRIEMAYTGWPDGSPLGVLVTVIVMMVALVMIAKLLRDKR</sequence>
<organism evidence="2 3">
    <name type="scientific">Actinacidiphila glaucinigra</name>
    <dbReference type="NCBI Taxonomy" id="235986"/>
    <lineage>
        <taxon>Bacteria</taxon>
        <taxon>Bacillati</taxon>
        <taxon>Actinomycetota</taxon>
        <taxon>Actinomycetes</taxon>
        <taxon>Kitasatosporales</taxon>
        <taxon>Streptomycetaceae</taxon>
        <taxon>Actinacidiphila</taxon>
    </lineage>
</organism>
<keyword evidence="3" id="KW-1185">Reference proteome</keyword>
<dbReference type="EMBL" id="FZOF01000027">
    <property type="protein sequence ID" value="SNT46074.1"/>
    <property type="molecule type" value="Genomic_DNA"/>
</dbReference>
<proteinExistence type="predicted"/>
<accession>A0A239MVE0</accession>
<reference evidence="2 3" key="1">
    <citation type="submission" date="2017-06" db="EMBL/GenBank/DDBJ databases">
        <authorList>
            <person name="Kim H.J."/>
            <person name="Triplett B.A."/>
        </authorList>
    </citation>
    <scope>NUCLEOTIDE SEQUENCE [LARGE SCALE GENOMIC DNA]</scope>
    <source>
        <strain evidence="2 3">CGMCC 4.1858</strain>
    </source>
</reference>
<keyword evidence="1" id="KW-0812">Transmembrane</keyword>
<name>A0A239MVE0_9ACTN</name>